<dbReference type="PANTHER" id="PTHR23199">
    <property type="entry name" value="NEUROTROPHIN 1-RELATED"/>
    <property type="match status" value="1"/>
</dbReference>
<reference evidence="6 7" key="1">
    <citation type="submission" date="2024-05" db="EMBL/GenBank/DDBJ databases">
        <title>Genetic variation in Jamaican populations of the coffee berry borer (Hypothenemus hampei).</title>
        <authorList>
            <person name="Errbii M."/>
            <person name="Myrie A."/>
        </authorList>
    </citation>
    <scope>NUCLEOTIDE SEQUENCE [LARGE SCALE GENOMIC DNA]</scope>
    <source>
        <strain evidence="6">JA-Hopewell-2020-01-JO</strain>
        <tissue evidence="6">Whole body</tissue>
    </source>
</reference>
<evidence type="ECO:0000256" key="4">
    <source>
        <dbReference type="SAM" id="SignalP"/>
    </source>
</evidence>
<sequence length="202" mass="23252">MIMKNLNICLVSILICYALAVPVKESRKIRKFIPKIRKTSCTGLEICNDSNSYPTKRIQKLVKRKKNLPFFSTLNLIEPADDVPVPSLRDSPEMKNLCRTRTLTMVPKTGFDHQSQEHRYIVNVKDHVQTVVYETCVNPKEQECKIDLKNPYEYHTGCVQKYNMVRLVSLTKTGNLEYGKFMVPSTCVCSYFKDINNAIPVL</sequence>
<dbReference type="Pfam" id="PF16077">
    <property type="entry name" value="Spaetzle"/>
    <property type="match status" value="1"/>
</dbReference>
<feature type="chain" id="PRO_5044892360" description="Spaetzle domain-containing protein" evidence="4">
    <location>
        <begin position="21"/>
        <end position="202"/>
    </location>
</feature>
<organism evidence="6 7">
    <name type="scientific">Hypothenemus hampei</name>
    <name type="common">Coffee berry borer</name>
    <dbReference type="NCBI Taxonomy" id="57062"/>
    <lineage>
        <taxon>Eukaryota</taxon>
        <taxon>Metazoa</taxon>
        <taxon>Ecdysozoa</taxon>
        <taxon>Arthropoda</taxon>
        <taxon>Hexapoda</taxon>
        <taxon>Insecta</taxon>
        <taxon>Pterygota</taxon>
        <taxon>Neoptera</taxon>
        <taxon>Endopterygota</taxon>
        <taxon>Coleoptera</taxon>
        <taxon>Polyphaga</taxon>
        <taxon>Cucujiformia</taxon>
        <taxon>Curculionidae</taxon>
        <taxon>Scolytinae</taxon>
        <taxon>Hypothenemus</taxon>
    </lineage>
</organism>
<feature type="signal peptide" evidence="4">
    <location>
        <begin position="1"/>
        <end position="20"/>
    </location>
</feature>
<evidence type="ECO:0000313" key="7">
    <source>
        <dbReference type="Proteomes" id="UP001566132"/>
    </source>
</evidence>
<gene>
    <name evidence="6" type="ORF">ABEB36_005564</name>
</gene>
<evidence type="ECO:0000256" key="2">
    <source>
        <dbReference type="ARBA" id="ARBA00023157"/>
    </source>
</evidence>
<protein>
    <recommendedName>
        <fullName evidence="5">Spaetzle domain-containing protein</fullName>
    </recommendedName>
</protein>
<comment type="caution">
    <text evidence="6">The sequence shown here is derived from an EMBL/GenBank/DDBJ whole genome shotgun (WGS) entry which is preliminary data.</text>
</comment>
<dbReference type="Proteomes" id="UP001566132">
    <property type="component" value="Unassembled WGS sequence"/>
</dbReference>
<keyword evidence="2" id="KW-1015">Disulfide bond</keyword>
<dbReference type="SUPFAM" id="SSF57501">
    <property type="entry name" value="Cystine-knot cytokines"/>
    <property type="match status" value="1"/>
</dbReference>
<dbReference type="PANTHER" id="PTHR23199:SF12">
    <property type="entry name" value="NEUROTROPHIN 1-RELATED"/>
    <property type="match status" value="1"/>
</dbReference>
<dbReference type="InterPro" id="IPR052444">
    <property type="entry name" value="Spz/Toll_ligand-like"/>
</dbReference>
<evidence type="ECO:0000313" key="6">
    <source>
        <dbReference type="EMBL" id="KAL1506147.1"/>
    </source>
</evidence>
<dbReference type="InterPro" id="IPR029034">
    <property type="entry name" value="Cystine-knot_cytokine"/>
</dbReference>
<dbReference type="InterPro" id="IPR032104">
    <property type="entry name" value="Spaetzle"/>
</dbReference>
<accession>A0ABD1EYM9</accession>
<feature type="domain" description="Spaetzle" evidence="5">
    <location>
        <begin position="96"/>
        <end position="190"/>
    </location>
</feature>
<dbReference type="Gene3D" id="2.10.90.10">
    <property type="entry name" value="Cystine-knot cytokines"/>
    <property type="match status" value="1"/>
</dbReference>
<evidence type="ECO:0000256" key="3">
    <source>
        <dbReference type="ARBA" id="ARBA00023180"/>
    </source>
</evidence>
<keyword evidence="7" id="KW-1185">Reference proteome</keyword>
<name>A0ABD1EYM9_HYPHA</name>
<keyword evidence="3" id="KW-0325">Glycoprotein</keyword>
<evidence type="ECO:0000256" key="1">
    <source>
        <dbReference type="ARBA" id="ARBA00022729"/>
    </source>
</evidence>
<dbReference type="GO" id="GO:0005615">
    <property type="term" value="C:extracellular space"/>
    <property type="evidence" value="ECO:0007669"/>
    <property type="project" value="UniProtKB-ARBA"/>
</dbReference>
<evidence type="ECO:0000259" key="5">
    <source>
        <dbReference type="Pfam" id="PF16077"/>
    </source>
</evidence>
<proteinExistence type="predicted"/>
<keyword evidence="1 4" id="KW-0732">Signal</keyword>
<dbReference type="AlphaFoldDB" id="A0ABD1EYM9"/>
<dbReference type="EMBL" id="JBDJPC010000004">
    <property type="protein sequence ID" value="KAL1506147.1"/>
    <property type="molecule type" value="Genomic_DNA"/>
</dbReference>